<dbReference type="PANTHER" id="PTHR37316">
    <property type="entry name" value="TEICHOIC ACID GLYCEROL-PHOSPHATE PRIMASE"/>
    <property type="match status" value="1"/>
</dbReference>
<dbReference type="RefSeq" id="WP_192779679.1">
    <property type="nucleotide sequence ID" value="NZ_BAAASY010000005.1"/>
</dbReference>
<organism evidence="8 9">
    <name type="scientific">Nonomuraea africana</name>
    <dbReference type="NCBI Taxonomy" id="46171"/>
    <lineage>
        <taxon>Bacteria</taxon>
        <taxon>Bacillati</taxon>
        <taxon>Actinomycetota</taxon>
        <taxon>Actinomycetes</taxon>
        <taxon>Streptosporangiales</taxon>
        <taxon>Streptosporangiaceae</taxon>
        <taxon>Nonomuraea</taxon>
    </lineage>
</organism>
<evidence type="ECO:0000256" key="3">
    <source>
        <dbReference type="ARBA" id="ARBA00022475"/>
    </source>
</evidence>
<dbReference type="Gene3D" id="3.40.50.11820">
    <property type="match status" value="1"/>
</dbReference>
<keyword evidence="4 8" id="KW-0808">Transferase</keyword>
<dbReference type="Pfam" id="PF00535">
    <property type="entry name" value="Glycos_transf_2"/>
    <property type="match status" value="1"/>
</dbReference>
<dbReference type="EC" id="2.7.8.12" evidence="8"/>
<dbReference type="InterPro" id="IPR043148">
    <property type="entry name" value="TagF_C"/>
</dbReference>
<gene>
    <name evidence="8" type="ORF">H4W81_008259</name>
</gene>
<dbReference type="Gene3D" id="3.90.550.10">
    <property type="entry name" value="Spore Coat Polysaccharide Biosynthesis Protein SpsA, Chain A"/>
    <property type="match status" value="1"/>
</dbReference>
<dbReference type="GO" id="GO:0047355">
    <property type="term" value="F:CDP-glycerol glycerophosphotransferase activity"/>
    <property type="evidence" value="ECO:0007669"/>
    <property type="project" value="UniProtKB-EC"/>
</dbReference>
<comment type="subcellular location">
    <subcellularLocation>
        <location evidence="1">Cell membrane</location>
        <topology evidence="1">Peripheral membrane protein</topology>
    </subcellularLocation>
</comment>
<dbReference type="EMBL" id="JADBEF010000001">
    <property type="protein sequence ID" value="MBE1565480.1"/>
    <property type="molecule type" value="Genomic_DNA"/>
</dbReference>
<protein>
    <submittedName>
        <fullName evidence="8">CDP-glycerol glycerophosphotransferase</fullName>
        <ecNumber evidence="8">2.7.8.12</ecNumber>
    </submittedName>
</protein>
<keyword evidence="5" id="KW-0777">Teichoic acid biosynthesis</keyword>
<accession>A0ABR9KU04</accession>
<feature type="domain" description="Glycosyltransferase 2-like" evidence="7">
    <location>
        <begin position="7"/>
        <end position="167"/>
    </location>
</feature>
<name>A0ABR9KU04_9ACTN</name>
<evidence type="ECO:0000256" key="2">
    <source>
        <dbReference type="ARBA" id="ARBA00010488"/>
    </source>
</evidence>
<reference evidence="8 9" key="1">
    <citation type="submission" date="2020-10" db="EMBL/GenBank/DDBJ databases">
        <title>Sequencing the genomes of 1000 actinobacteria strains.</title>
        <authorList>
            <person name="Klenk H.-P."/>
        </authorList>
    </citation>
    <scope>NUCLEOTIDE SEQUENCE [LARGE SCALE GENOMIC DNA]</scope>
    <source>
        <strain evidence="8 9">DSM 43748</strain>
    </source>
</reference>
<evidence type="ECO:0000256" key="5">
    <source>
        <dbReference type="ARBA" id="ARBA00022944"/>
    </source>
</evidence>
<dbReference type="SUPFAM" id="SSF53756">
    <property type="entry name" value="UDP-Glycosyltransferase/glycogen phosphorylase"/>
    <property type="match status" value="1"/>
</dbReference>
<evidence type="ECO:0000313" key="9">
    <source>
        <dbReference type="Proteomes" id="UP000661607"/>
    </source>
</evidence>
<keyword evidence="3" id="KW-1003">Cell membrane</keyword>
<dbReference type="InterPro" id="IPR001173">
    <property type="entry name" value="Glyco_trans_2-like"/>
</dbReference>
<evidence type="ECO:0000313" key="8">
    <source>
        <dbReference type="EMBL" id="MBE1565480.1"/>
    </source>
</evidence>
<comment type="similarity">
    <text evidence="2">Belongs to the CDP-glycerol glycerophosphotransferase family.</text>
</comment>
<evidence type="ECO:0000256" key="6">
    <source>
        <dbReference type="ARBA" id="ARBA00023136"/>
    </source>
</evidence>
<dbReference type="CDD" id="cd00761">
    <property type="entry name" value="Glyco_tranf_GTA_type"/>
    <property type="match status" value="1"/>
</dbReference>
<dbReference type="Proteomes" id="UP000661607">
    <property type="component" value="Unassembled WGS sequence"/>
</dbReference>
<evidence type="ECO:0000256" key="4">
    <source>
        <dbReference type="ARBA" id="ARBA00022679"/>
    </source>
</evidence>
<dbReference type="PANTHER" id="PTHR37316:SF3">
    <property type="entry name" value="TEICHOIC ACID GLYCEROL-PHOSPHATE TRANSFERASE"/>
    <property type="match status" value="1"/>
</dbReference>
<dbReference type="Pfam" id="PF04464">
    <property type="entry name" value="Glyphos_transf"/>
    <property type="match status" value="1"/>
</dbReference>
<dbReference type="Gene3D" id="3.40.50.12580">
    <property type="match status" value="1"/>
</dbReference>
<evidence type="ECO:0000256" key="1">
    <source>
        <dbReference type="ARBA" id="ARBA00004202"/>
    </source>
</evidence>
<comment type="caution">
    <text evidence="8">The sequence shown here is derived from an EMBL/GenBank/DDBJ whole genome shotgun (WGS) entry which is preliminary data.</text>
</comment>
<dbReference type="SUPFAM" id="SSF53448">
    <property type="entry name" value="Nucleotide-diphospho-sugar transferases"/>
    <property type="match status" value="1"/>
</dbReference>
<dbReference type="InterPro" id="IPR051612">
    <property type="entry name" value="Teichoic_Acid_Biosynth"/>
</dbReference>
<proteinExistence type="inferred from homology"/>
<dbReference type="InterPro" id="IPR043149">
    <property type="entry name" value="TagF_N"/>
</dbReference>
<sequence length="1146" mass="128185">MASLKISIVVPFHNVERYISECLASLARQTLADLEVIMVDDGSPDGCAVIAKEFAARDSRFHLIQQENRGLGPARNRGVTHARGEYLCFADSDDVLPPQAYELMVASLDRTGSDFATGDVRTFGAMGVRPSWLPARLYATDRPGTHVRQDHRLLWDRSAWNKVFRRSFWDAQGFAFPAGLYEDVPVTVPAHVKACAVDVVPEVVYYYRVREGGEPSITQRKHEPAHLASRIAQLQPVTDFFEREAPELATPFHKTVVQAEFRLAMEALLSADDDGRAQLLALVADYLDRMAPEAYGELGPSYRLKCALAARRDLPALVKALQAEKERGEPAVVVSRGRLRRRLYHDVLFPGAKLPEELFRAEDDLSLRGKVDAVTWRDDVMVIEGHAHIDRLPMGEQDDLQVWLRNTRTDERLPLDCRRTRRPDVTAASRQSAVSYDGSGFRAELPSTALKSGNRWMPAVWELCVAVGSGGLCREGPLRGEGLPPVKGLQGRRWIRPLFTESGRFQVRVRKPRTVLVSCRYEEGELRLKGWIRAGSPPIGVVATRRRDGLAVEAAVEGVATDGRHWDFHALLPTDQLAEEPRGQVIDTMLWAGEQTEWALSVITEDGRFRLAADDLQPVRARAGQGEAVLAPTRYGDAALTVRPCLPYVTHVAWSPAGELVLDGGRVEGPCPLELRRLPEQDAHTVVAAWTGTTFRAVLDPVTMPGAAAAAPLAAGTWDLVAGDGFPVLMDCPPAAALDRGELRFTPLRSGNGVLRLAVRQAEGEREEGRYARRRLEREIYPKLRRQPTSDSVVFDSWEGKQCSDSPRAIFERLRDSGLDLVWVRREGRFETPEGGRCVVRDSEAHYEALARARHVVANSTQPRWYRKRKGQIYLQTWHGTPLKRIGFDMEKVHSLEGAAYLDRFAADVAQWDFLISPNPFSTPVFRRAFRYEGEILETGYPRNDLLLAPDREQRALEARRRLGVPDGTRVVLYAPTWRDDDHVHGRYRFDLKLDLAHARSALGADHVVLVRGHSNVSARLPRDDGFTIDVSRYPDVADLYLVADVLVTDYSSAMFDFAVTGKPILLFTYDLERYRDELRGFSFDLAECAPGPLLRRSEEVVEALAALDRTAEAYASSHAAFTARFCPLDDGAATERVVRRVWGDI</sequence>
<dbReference type="InterPro" id="IPR007554">
    <property type="entry name" value="Glycerophosphate_synth"/>
</dbReference>
<dbReference type="InterPro" id="IPR029044">
    <property type="entry name" value="Nucleotide-diphossugar_trans"/>
</dbReference>
<keyword evidence="6" id="KW-0472">Membrane</keyword>
<keyword evidence="9" id="KW-1185">Reference proteome</keyword>
<evidence type="ECO:0000259" key="7">
    <source>
        <dbReference type="Pfam" id="PF00535"/>
    </source>
</evidence>